<dbReference type="InterPro" id="IPR000073">
    <property type="entry name" value="AB_hydrolase_1"/>
</dbReference>
<sequence length="253" mass="27130">MEPDTTGYADVNGLHLYYETYGEGPPLVLLHAGMMTIEASFAPLIPALAQRFRVIGVEAQGHGRTANIDRPITYVNLAADVVALLDHLGIDAAHVMGHSTGAGTVLELITAHGDRVLRAVPLSGSVRADGMVDFSEPGAFERYADKLPTEADLAAMREGYERLSPHPERFDEFFAYMSTSDAGFAGWTDEQLAGVTASTLIVQGDNDFATNEHAALMKTLIPGSQLLILPGTTHMGVPRRVDLLLPALESFLG</sequence>
<feature type="domain" description="AB hydrolase-1" evidence="1">
    <location>
        <begin position="25"/>
        <end position="147"/>
    </location>
</feature>
<dbReference type="Gene3D" id="3.40.50.1820">
    <property type="entry name" value="alpha/beta hydrolase"/>
    <property type="match status" value="1"/>
</dbReference>
<name>A0ABW8AR65_9ACTN</name>
<organism evidence="2 3">
    <name type="scientific">Spongisporangium articulatum</name>
    <dbReference type="NCBI Taxonomy" id="3362603"/>
    <lineage>
        <taxon>Bacteria</taxon>
        <taxon>Bacillati</taxon>
        <taxon>Actinomycetota</taxon>
        <taxon>Actinomycetes</taxon>
        <taxon>Kineosporiales</taxon>
        <taxon>Kineosporiaceae</taxon>
        <taxon>Spongisporangium</taxon>
    </lineage>
</organism>
<dbReference type="PANTHER" id="PTHR43433">
    <property type="entry name" value="HYDROLASE, ALPHA/BETA FOLD FAMILY PROTEIN"/>
    <property type="match status" value="1"/>
</dbReference>
<proteinExistence type="predicted"/>
<dbReference type="Pfam" id="PF00561">
    <property type="entry name" value="Abhydrolase_1"/>
    <property type="match status" value="1"/>
</dbReference>
<dbReference type="EMBL" id="JBITLV010000005">
    <property type="protein sequence ID" value="MFI7588473.1"/>
    <property type="molecule type" value="Genomic_DNA"/>
</dbReference>
<reference evidence="2 3" key="1">
    <citation type="submission" date="2024-10" db="EMBL/GenBank/DDBJ databases">
        <title>The Natural Products Discovery Center: Release of the First 8490 Sequenced Strains for Exploring Actinobacteria Biosynthetic Diversity.</title>
        <authorList>
            <person name="Kalkreuter E."/>
            <person name="Kautsar S.A."/>
            <person name="Yang D."/>
            <person name="Bader C.D."/>
            <person name="Teijaro C.N."/>
            <person name="Fluegel L."/>
            <person name="Davis C.M."/>
            <person name="Simpson J.R."/>
            <person name="Lauterbach L."/>
            <person name="Steele A.D."/>
            <person name="Gui C."/>
            <person name="Meng S."/>
            <person name="Li G."/>
            <person name="Viehrig K."/>
            <person name="Ye F."/>
            <person name="Su P."/>
            <person name="Kiefer A.F."/>
            <person name="Nichols A."/>
            <person name="Cepeda A.J."/>
            <person name="Yan W."/>
            <person name="Fan B."/>
            <person name="Jiang Y."/>
            <person name="Adhikari A."/>
            <person name="Zheng C.-J."/>
            <person name="Schuster L."/>
            <person name="Cowan T.M."/>
            <person name="Smanski M.J."/>
            <person name="Chevrette M.G."/>
            <person name="De Carvalho L.P.S."/>
            <person name="Shen B."/>
        </authorList>
    </citation>
    <scope>NUCLEOTIDE SEQUENCE [LARGE SCALE GENOMIC DNA]</scope>
    <source>
        <strain evidence="2 3">NPDC049639</strain>
    </source>
</reference>
<dbReference type="SUPFAM" id="SSF53474">
    <property type="entry name" value="alpha/beta-Hydrolases"/>
    <property type="match status" value="1"/>
</dbReference>
<dbReference type="Proteomes" id="UP001612915">
    <property type="component" value="Unassembled WGS sequence"/>
</dbReference>
<gene>
    <name evidence="2" type="ORF">ACIB24_15495</name>
</gene>
<evidence type="ECO:0000313" key="3">
    <source>
        <dbReference type="Proteomes" id="UP001612915"/>
    </source>
</evidence>
<comment type="caution">
    <text evidence="2">The sequence shown here is derived from an EMBL/GenBank/DDBJ whole genome shotgun (WGS) entry which is preliminary data.</text>
</comment>
<accession>A0ABW8AR65</accession>
<dbReference type="PANTHER" id="PTHR43433:SF5">
    <property type="entry name" value="AB HYDROLASE-1 DOMAIN-CONTAINING PROTEIN"/>
    <property type="match status" value="1"/>
</dbReference>
<evidence type="ECO:0000259" key="1">
    <source>
        <dbReference type="Pfam" id="PF00561"/>
    </source>
</evidence>
<dbReference type="InterPro" id="IPR050471">
    <property type="entry name" value="AB_hydrolase"/>
</dbReference>
<dbReference type="GO" id="GO:0016787">
    <property type="term" value="F:hydrolase activity"/>
    <property type="evidence" value="ECO:0007669"/>
    <property type="project" value="UniProtKB-KW"/>
</dbReference>
<keyword evidence="3" id="KW-1185">Reference proteome</keyword>
<keyword evidence="2" id="KW-0378">Hydrolase</keyword>
<protein>
    <submittedName>
        <fullName evidence="2">Alpha/beta fold hydrolase</fullName>
    </submittedName>
</protein>
<dbReference type="RefSeq" id="WP_398282179.1">
    <property type="nucleotide sequence ID" value="NZ_JBITLV010000005.1"/>
</dbReference>
<evidence type="ECO:0000313" key="2">
    <source>
        <dbReference type="EMBL" id="MFI7588473.1"/>
    </source>
</evidence>
<dbReference type="InterPro" id="IPR029058">
    <property type="entry name" value="AB_hydrolase_fold"/>
</dbReference>